<dbReference type="InterPro" id="IPR005227">
    <property type="entry name" value="YqgF"/>
</dbReference>
<accession>A0A369WC60</accession>
<dbReference type="Gene3D" id="3.30.420.140">
    <property type="entry name" value="YqgF/RNase H-like domain"/>
    <property type="match status" value="1"/>
</dbReference>
<gene>
    <name evidence="7" type="ORF">DV711_14960</name>
</gene>
<evidence type="ECO:0000256" key="4">
    <source>
        <dbReference type="ARBA" id="ARBA00022801"/>
    </source>
</evidence>
<dbReference type="AlphaFoldDB" id="A0A369WC60"/>
<keyword evidence="4 5" id="KW-0378">Hydrolase</keyword>
<dbReference type="InterPro" id="IPR037027">
    <property type="entry name" value="YqgF/RNaseH-like_dom_sf"/>
</dbReference>
<dbReference type="GO" id="GO:0016788">
    <property type="term" value="F:hydrolase activity, acting on ester bonds"/>
    <property type="evidence" value="ECO:0007669"/>
    <property type="project" value="UniProtKB-UniRule"/>
</dbReference>
<dbReference type="InterPro" id="IPR006641">
    <property type="entry name" value="YqgF/RNaseH-like_dom"/>
</dbReference>
<dbReference type="GO" id="GO:0004518">
    <property type="term" value="F:nuclease activity"/>
    <property type="evidence" value="ECO:0007669"/>
    <property type="project" value="UniProtKB-KW"/>
</dbReference>
<keyword evidence="1 5" id="KW-0963">Cytoplasm</keyword>
<evidence type="ECO:0000313" key="8">
    <source>
        <dbReference type="Proteomes" id="UP000253769"/>
    </source>
</evidence>
<dbReference type="PANTHER" id="PTHR33317">
    <property type="entry name" value="POLYNUCLEOTIDYL TRANSFERASE, RIBONUCLEASE H-LIKE SUPERFAMILY PROTEIN"/>
    <property type="match status" value="1"/>
</dbReference>
<dbReference type="RefSeq" id="WP_114696527.1">
    <property type="nucleotide sequence ID" value="NZ_QQOH01000004.1"/>
</dbReference>
<organism evidence="7 8">
    <name type="scientific">Motiliproteus coralliicola</name>
    <dbReference type="NCBI Taxonomy" id="2283196"/>
    <lineage>
        <taxon>Bacteria</taxon>
        <taxon>Pseudomonadati</taxon>
        <taxon>Pseudomonadota</taxon>
        <taxon>Gammaproteobacteria</taxon>
        <taxon>Oceanospirillales</taxon>
        <taxon>Oceanospirillaceae</taxon>
        <taxon>Motiliproteus</taxon>
    </lineage>
</organism>
<comment type="similarity">
    <text evidence="5">Belongs to the YqgF HJR family.</text>
</comment>
<dbReference type="EC" id="3.1.-.-" evidence="5"/>
<comment type="caution">
    <text evidence="7">The sequence shown here is derived from an EMBL/GenBank/DDBJ whole genome shotgun (WGS) entry which is preliminary data.</text>
</comment>
<evidence type="ECO:0000256" key="5">
    <source>
        <dbReference type="HAMAP-Rule" id="MF_00651"/>
    </source>
</evidence>
<name>A0A369WC60_9GAMM</name>
<dbReference type="GO" id="GO:0000967">
    <property type="term" value="P:rRNA 5'-end processing"/>
    <property type="evidence" value="ECO:0007669"/>
    <property type="project" value="UniProtKB-UniRule"/>
</dbReference>
<evidence type="ECO:0000259" key="6">
    <source>
        <dbReference type="SMART" id="SM00732"/>
    </source>
</evidence>
<dbReference type="Proteomes" id="UP000253769">
    <property type="component" value="Unassembled WGS sequence"/>
</dbReference>
<dbReference type="InterPro" id="IPR012337">
    <property type="entry name" value="RNaseH-like_sf"/>
</dbReference>
<keyword evidence="2 5" id="KW-0690">Ribosome biogenesis</keyword>
<comment type="function">
    <text evidence="5">Could be a nuclease involved in processing of the 5'-end of pre-16S rRNA.</text>
</comment>
<dbReference type="SMART" id="SM00732">
    <property type="entry name" value="YqgFc"/>
    <property type="match status" value="1"/>
</dbReference>
<proteinExistence type="inferred from homology"/>
<dbReference type="PANTHER" id="PTHR33317:SF4">
    <property type="entry name" value="POLYNUCLEOTIDYL TRANSFERASE, RIBONUCLEASE H-LIKE SUPERFAMILY PROTEIN"/>
    <property type="match status" value="1"/>
</dbReference>
<reference evidence="7 8" key="1">
    <citation type="submission" date="2018-07" db="EMBL/GenBank/DDBJ databases">
        <title>Motiliproteus coralliicola sp. nov., a bacterium isolated from Coral.</title>
        <authorList>
            <person name="Wang G."/>
        </authorList>
    </citation>
    <scope>NUCLEOTIDE SEQUENCE [LARGE SCALE GENOMIC DNA]</scope>
    <source>
        <strain evidence="7 8">C34</strain>
    </source>
</reference>
<evidence type="ECO:0000256" key="3">
    <source>
        <dbReference type="ARBA" id="ARBA00022722"/>
    </source>
</evidence>
<comment type="subcellular location">
    <subcellularLocation>
        <location evidence="5">Cytoplasm</location>
    </subcellularLocation>
</comment>
<sequence length="150" mass="16643">MILAFDFGTTRFGVAVGQAITATATPLKPIAAKDGVPDWGQIEALFKEWQPEAFVVGLPLNMDGTLCEMSYRARKFANRLHARFDRPSYLTDERLSSHEAKGIHLDGGGEADFKKHSMDGLAAQLILESWFREPEHRSSLDKLTQPQGTP</sequence>
<evidence type="ECO:0000256" key="1">
    <source>
        <dbReference type="ARBA" id="ARBA00022490"/>
    </source>
</evidence>
<keyword evidence="3 5" id="KW-0540">Nuclease</keyword>
<dbReference type="NCBIfam" id="TIGR00250">
    <property type="entry name" value="RNAse_H_YqgF"/>
    <property type="match status" value="1"/>
</dbReference>
<dbReference type="Pfam" id="PF03652">
    <property type="entry name" value="RuvX"/>
    <property type="match status" value="1"/>
</dbReference>
<feature type="domain" description="YqgF/RNase H-like" evidence="6">
    <location>
        <begin position="1"/>
        <end position="100"/>
    </location>
</feature>
<dbReference type="SUPFAM" id="SSF53098">
    <property type="entry name" value="Ribonuclease H-like"/>
    <property type="match status" value="1"/>
</dbReference>
<keyword evidence="8" id="KW-1185">Reference proteome</keyword>
<evidence type="ECO:0000256" key="2">
    <source>
        <dbReference type="ARBA" id="ARBA00022517"/>
    </source>
</evidence>
<evidence type="ECO:0000313" key="7">
    <source>
        <dbReference type="EMBL" id="RDE18911.1"/>
    </source>
</evidence>
<dbReference type="HAMAP" id="MF_00651">
    <property type="entry name" value="Nuclease_YqgF"/>
    <property type="match status" value="1"/>
</dbReference>
<dbReference type="EMBL" id="QQOH01000004">
    <property type="protein sequence ID" value="RDE18911.1"/>
    <property type="molecule type" value="Genomic_DNA"/>
</dbReference>
<dbReference type="OrthoDB" id="9796140at2"/>
<protein>
    <recommendedName>
        <fullName evidence="5">Putative pre-16S rRNA nuclease</fullName>
        <ecNumber evidence="5">3.1.-.-</ecNumber>
    </recommendedName>
</protein>
<dbReference type="CDD" id="cd16964">
    <property type="entry name" value="YqgF"/>
    <property type="match status" value="1"/>
</dbReference>
<dbReference type="GO" id="GO:0005829">
    <property type="term" value="C:cytosol"/>
    <property type="evidence" value="ECO:0007669"/>
    <property type="project" value="TreeGrafter"/>
</dbReference>